<gene>
    <name evidence="1" type="ORF">VITISV_011441</name>
</gene>
<dbReference type="PANTHER" id="PTHR11439:SF463">
    <property type="entry name" value="REVERSE TRANSCRIPTASE TY1_COPIA-TYPE DOMAIN-CONTAINING PROTEIN"/>
    <property type="match status" value="1"/>
</dbReference>
<evidence type="ECO:0008006" key="2">
    <source>
        <dbReference type="Google" id="ProtNLM"/>
    </source>
</evidence>
<reference evidence="1" key="1">
    <citation type="journal article" date="2007" name="PLoS ONE">
        <title>The first genome sequence of an elite grapevine cultivar (Pinot noir Vitis vinifera L.): coping with a highly heterozygous genome.</title>
        <authorList>
            <person name="Velasco R."/>
            <person name="Zharkikh A."/>
            <person name="Troggio M."/>
            <person name="Cartwright D.A."/>
            <person name="Cestaro A."/>
            <person name="Pruss D."/>
            <person name="Pindo M."/>
            <person name="FitzGerald L.M."/>
            <person name="Vezzulli S."/>
            <person name="Reid J."/>
            <person name="Malacarne G."/>
            <person name="Iliev D."/>
            <person name="Coppola G."/>
            <person name="Wardell B."/>
            <person name="Micheletti D."/>
            <person name="Macalma T."/>
            <person name="Facci M."/>
            <person name="Mitchell J.T."/>
            <person name="Perazzolli M."/>
            <person name="Eldredge G."/>
            <person name="Gatto P."/>
            <person name="Oyzerski R."/>
            <person name="Moretto M."/>
            <person name="Gutin N."/>
            <person name="Stefanini M."/>
            <person name="Chen Y."/>
            <person name="Segala C."/>
            <person name="Davenport C."/>
            <person name="Dematte L."/>
            <person name="Mraz A."/>
            <person name="Battilana J."/>
            <person name="Stormo K."/>
            <person name="Costa F."/>
            <person name="Tao Q."/>
            <person name="Si-Ammour A."/>
            <person name="Harkins T."/>
            <person name="Lackey A."/>
            <person name="Perbost C."/>
            <person name="Taillon B."/>
            <person name="Stella A."/>
            <person name="Solovyev V."/>
            <person name="Fawcett J.A."/>
            <person name="Sterck L."/>
            <person name="Vandepoele K."/>
            <person name="Grando S.M."/>
            <person name="Toppo S."/>
            <person name="Moser C."/>
            <person name="Lanchbury J."/>
            <person name="Bogden R."/>
            <person name="Skolnick M."/>
            <person name="Sgaramella V."/>
            <person name="Bhatnagar S.K."/>
            <person name="Fontana P."/>
            <person name="Gutin A."/>
            <person name="Van de Peer Y."/>
            <person name="Salamini F."/>
            <person name="Viola R."/>
        </authorList>
    </citation>
    <scope>NUCLEOTIDE SEQUENCE</scope>
</reference>
<sequence length="127" mass="14470">MVDRGLYQRLVGKLIYLSHTRPNVAYAIGVVSQFMHSPHESHMEAISRTFRTPGKEILVQKTRNIELEAYSDADWAGSIVDRRSTYGYCTFLGGNLVKWRSKKQLMVARSSAEAKFRVMTQGICELL</sequence>
<dbReference type="CDD" id="cd09272">
    <property type="entry name" value="RNase_HI_RT_Ty1"/>
    <property type="match status" value="1"/>
</dbReference>
<dbReference type="PANTHER" id="PTHR11439">
    <property type="entry name" value="GAG-POL-RELATED RETROTRANSPOSON"/>
    <property type="match status" value="1"/>
</dbReference>
<accession>A5ASN7</accession>
<name>A5ASN7_VITVI</name>
<dbReference type="EMBL" id="AM434014">
    <property type="protein sequence ID" value="CAN76002.1"/>
    <property type="molecule type" value="Genomic_DNA"/>
</dbReference>
<proteinExistence type="predicted"/>
<organism evidence="1">
    <name type="scientific">Vitis vinifera</name>
    <name type="common">Grape</name>
    <dbReference type="NCBI Taxonomy" id="29760"/>
    <lineage>
        <taxon>Eukaryota</taxon>
        <taxon>Viridiplantae</taxon>
        <taxon>Streptophyta</taxon>
        <taxon>Embryophyta</taxon>
        <taxon>Tracheophyta</taxon>
        <taxon>Spermatophyta</taxon>
        <taxon>Magnoliopsida</taxon>
        <taxon>eudicotyledons</taxon>
        <taxon>Gunneridae</taxon>
        <taxon>Pentapetalae</taxon>
        <taxon>rosids</taxon>
        <taxon>Vitales</taxon>
        <taxon>Vitaceae</taxon>
        <taxon>Viteae</taxon>
        <taxon>Vitis</taxon>
    </lineage>
</organism>
<dbReference type="AlphaFoldDB" id="A5ASN7"/>
<protein>
    <recommendedName>
        <fullName evidence="2">Retrovirus-related Pol polyprotein from transposon RE1</fullName>
    </recommendedName>
</protein>
<evidence type="ECO:0000313" key="1">
    <source>
        <dbReference type="EMBL" id="CAN76002.1"/>
    </source>
</evidence>